<reference evidence="3 4" key="1">
    <citation type="submission" date="2020-08" db="EMBL/GenBank/DDBJ databases">
        <title>Genome sequence of Leucobacter denitrificans KACC 14055T.</title>
        <authorList>
            <person name="Hyun D.-W."/>
            <person name="Bae J.-W."/>
        </authorList>
    </citation>
    <scope>NUCLEOTIDE SEQUENCE [LARGE SCALE GENOMIC DNA]</scope>
    <source>
        <strain evidence="3 4">KACC 14055</strain>
    </source>
</reference>
<feature type="signal peptide" evidence="2">
    <location>
        <begin position="1"/>
        <end position="17"/>
    </location>
</feature>
<protein>
    <submittedName>
        <fullName evidence="3">Uncharacterized protein</fullName>
    </submittedName>
</protein>
<feature type="chain" id="PRO_5039191509" evidence="2">
    <location>
        <begin position="18"/>
        <end position="349"/>
    </location>
</feature>
<feature type="compositionally biased region" description="Low complexity" evidence="1">
    <location>
        <begin position="331"/>
        <end position="341"/>
    </location>
</feature>
<proteinExistence type="predicted"/>
<name>A0A7G9S4R5_9MICO</name>
<dbReference type="RefSeq" id="WP_187555310.1">
    <property type="nucleotide sequence ID" value="NZ_CP060716.1"/>
</dbReference>
<dbReference type="KEGG" id="ldn:H9L06_00065"/>
<evidence type="ECO:0000256" key="2">
    <source>
        <dbReference type="SAM" id="SignalP"/>
    </source>
</evidence>
<dbReference type="Proteomes" id="UP000515934">
    <property type="component" value="Chromosome"/>
</dbReference>
<feature type="region of interest" description="Disordered" evidence="1">
    <location>
        <begin position="321"/>
        <end position="349"/>
    </location>
</feature>
<organism evidence="3 4">
    <name type="scientific">Leucobacter denitrificans</name>
    <dbReference type="NCBI Taxonomy" id="683042"/>
    <lineage>
        <taxon>Bacteria</taxon>
        <taxon>Bacillati</taxon>
        <taxon>Actinomycetota</taxon>
        <taxon>Actinomycetes</taxon>
        <taxon>Micrococcales</taxon>
        <taxon>Microbacteriaceae</taxon>
        <taxon>Leucobacter</taxon>
    </lineage>
</organism>
<accession>A0A7G9S4R5</accession>
<evidence type="ECO:0000313" key="3">
    <source>
        <dbReference type="EMBL" id="QNN62840.1"/>
    </source>
</evidence>
<keyword evidence="4" id="KW-1185">Reference proteome</keyword>
<gene>
    <name evidence="3" type="ORF">H9L06_00065</name>
</gene>
<evidence type="ECO:0000313" key="4">
    <source>
        <dbReference type="Proteomes" id="UP000515934"/>
    </source>
</evidence>
<keyword evidence="2" id="KW-0732">Signal</keyword>
<evidence type="ECO:0000256" key="1">
    <source>
        <dbReference type="SAM" id="MobiDB-lite"/>
    </source>
</evidence>
<dbReference type="AlphaFoldDB" id="A0A7G9S4R5"/>
<dbReference type="EMBL" id="CP060716">
    <property type="protein sequence ID" value="QNN62840.1"/>
    <property type="molecule type" value="Genomic_DNA"/>
</dbReference>
<sequence>MPSLLSTALLAASLAVATTTGAVSTSADFASGPSVVEVPLNGELEVRPAAGWHYADCSQISGASDFVTACSSESFTVTGGAYDAEIEPVRFPVRLLNGGREVTLDYVIRLAEPALPEAPDTTLGFPVPAGAVSLIPLSPLGLTCGLCSAGEASIEVGNVAPEDLGSARVTGSHLVYTAARDGHGLVEVDLRVRDDIENVSKTFKVMLNVSRSEAAPFHGVHITSEPGELSLEVDHLVATPTSGSGLIISECGEALYGGVTCTPGGEIHYVPDPGAPSTDQFAIQIVAEDGRQTVASVTLSDDPPPLAPGVGTKRAKLELTLPTPPPEAEETPGGATTGFTELMDKLGAR</sequence>